<accession>A0AAE8JMP1</accession>
<comment type="caution">
    <text evidence="1">The sequence shown here is derived from an EMBL/GenBank/DDBJ whole genome shotgun (WGS) entry which is preliminary data.</text>
</comment>
<gene>
    <name evidence="1" type="ORF">BIY26_12250</name>
</gene>
<name>A0AAE8JMP1_9GAMM</name>
<dbReference type="Proteomes" id="UP000285972">
    <property type="component" value="Unassembled WGS sequence"/>
</dbReference>
<dbReference type="KEGG" id="bgj:AWC36_04770"/>
<dbReference type="AlphaFoldDB" id="A0AAE8JMP1"/>
<organism evidence="1 2">
    <name type="scientific">Brenneria goodwinii</name>
    <dbReference type="NCBI Taxonomy" id="1109412"/>
    <lineage>
        <taxon>Bacteria</taxon>
        <taxon>Pseudomonadati</taxon>
        <taxon>Pseudomonadota</taxon>
        <taxon>Gammaproteobacteria</taxon>
        <taxon>Enterobacterales</taxon>
        <taxon>Pectobacteriaceae</taxon>
        <taxon>Brenneria</taxon>
    </lineage>
</organism>
<sequence length="77" mass="8539">MNSAPLTRHRLSPMLTQFAILLGRHADLFIKGTVVAAAGAAIYVTQPQEKHAIFADKLLTIPRDCNARAEMKPRVER</sequence>
<protein>
    <submittedName>
        <fullName evidence="1">Uncharacterized protein</fullName>
    </submittedName>
</protein>
<evidence type="ECO:0000313" key="2">
    <source>
        <dbReference type="Proteomes" id="UP000285972"/>
    </source>
</evidence>
<dbReference type="EMBL" id="MJLX01000030">
    <property type="protein sequence ID" value="RLM23121.1"/>
    <property type="molecule type" value="Genomic_DNA"/>
</dbReference>
<evidence type="ECO:0000313" key="1">
    <source>
        <dbReference type="EMBL" id="RLM23121.1"/>
    </source>
</evidence>
<reference evidence="1 2" key="1">
    <citation type="submission" date="2016-09" db="EMBL/GenBank/DDBJ databases">
        <authorList>
            <person name="Doonan J."/>
            <person name="Pachebat J.A."/>
            <person name="Golyshin P.N."/>
            <person name="Denman S."/>
            <person name="Mcdonald J.E."/>
        </authorList>
    </citation>
    <scope>NUCLEOTIDE SEQUENCE [LARGE SCALE GENOMIC DNA]</scope>
    <source>
        <strain evidence="1 2">FRB141</strain>
    </source>
</reference>
<proteinExistence type="predicted"/>